<dbReference type="PANTHER" id="PTHR14594:SF1">
    <property type="entry name" value="CENTROSOMAL PROTEIN OF 70 KDA"/>
    <property type="match status" value="1"/>
</dbReference>
<dbReference type="GO" id="GO:0070507">
    <property type="term" value="P:regulation of microtubule cytoskeleton organization"/>
    <property type="evidence" value="ECO:0007669"/>
    <property type="project" value="InterPro"/>
</dbReference>
<evidence type="ECO:0000256" key="4">
    <source>
        <dbReference type="ARBA" id="ARBA00022490"/>
    </source>
</evidence>
<evidence type="ECO:0000256" key="8">
    <source>
        <dbReference type="ARBA" id="ARBA00025273"/>
    </source>
</evidence>
<accession>A0A1V9ZHE8</accession>
<dbReference type="PANTHER" id="PTHR14594">
    <property type="entry name" value="CENTROSOMAL PROTEIN OF 70 KDA"/>
    <property type="match status" value="1"/>
</dbReference>
<evidence type="ECO:0000256" key="6">
    <source>
        <dbReference type="ARBA" id="ARBA00023054"/>
    </source>
</evidence>
<dbReference type="GO" id="GO:0005813">
    <property type="term" value="C:centrosome"/>
    <property type="evidence" value="ECO:0007669"/>
    <property type="project" value="UniProtKB-SubCell"/>
</dbReference>
<organism evidence="11 12">
    <name type="scientific">Achlya hypogyna</name>
    <name type="common">Oomycete</name>
    <name type="synonym">Protoachlya hypogyna</name>
    <dbReference type="NCBI Taxonomy" id="1202772"/>
    <lineage>
        <taxon>Eukaryota</taxon>
        <taxon>Sar</taxon>
        <taxon>Stramenopiles</taxon>
        <taxon>Oomycota</taxon>
        <taxon>Saprolegniomycetes</taxon>
        <taxon>Saprolegniales</taxon>
        <taxon>Achlyaceae</taxon>
        <taxon>Achlya</taxon>
    </lineage>
</organism>
<name>A0A1V9ZHE8_ACHHY</name>
<feature type="region of interest" description="Disordered" evidence="10">
    <location>
        <begin position="36"/>
        <end position="94"/>
    </location>
</feature>
<keyword evidence="12" id="KW-1185">Reference proteome</keyword>
<sequence>MSRASSDDGFMSDVDLQLSSGSVDRFLLENGLELSLATPHGSSTHGNSDDDNMSLERAGDPPGEPLSLEDFAPSAFVTPPPRLREENAADDQCSALSSLDFESLALASHSSMFESKSADEPSPRRPPYSALPRLATDAPRRPSSLSSRSMSRDVPVRRVLSMATTSTRSAASHAPEDGLRSVSWSGLPASASTTGSERMRRDELDGPVASPATLSPARTATPPLRTSPVHQSPTPPAVDAEWAPLNTLLLQHGLPRVHLAPVVADTVAPDAASLCSVVHEIIIQDLVLDATRNTKEQVKSETNLELLEKKIAELTAALASASQDTKQLQRERDELKAKAEQDGRAWKAARTKLEQQVRVSEHRVKAKELLIDRMQLKLQQQLDKDELAKSRDRSVFQKLQQRQPRKTSAADLKHLEIIRVFETERAAMADEIAGLQRQVHELCADLRAKENASPAAGAAPESALRDRFEAARREQERAAAALREREARIQDKMGAIEAELGRAQASVRELQEENANLHLEVQARPTILAYKQMQRRAATLERELAAQQLAVDEATDLAALRKRTGTAALVQRDRLNATLGLNRLNALPRETAIEVVKETCRELGLSDAMLITLSVRKLCAVVAAVPRLEAFVKDVSACVGEPLERVVPRLQAMRQELAEMAQLQAFRRDVLARLAQRCRVLSAAGDNQAQDGGGVDLRRALATVDELVEFETHFLQEKEMYAHALQNVESRPDVLVNKMVQHFRHLFGVKSMEGVFPKINEVYLFVNKMNAALEELKAVLGLPPTTSVAATLDALKQSAPTVPRPQKLEPDNYVVDRRAPDIAGLQQVRRHCLIIKELREELGATTDDEIVPRTKRLMELLSLSIHTQRP</sequence>
<dbReference type="InterPro" id="IPR037692">
    <property type="entry name" value="CEP70"/>
</dbReference>
<evidence type="ECO:0000256" key="2">
    <source>
        <dbReference type="ARBA" id="ARBA00011832"/>
    </source>
</evidence>
<evidence type="ECO:0000256" key="5">
    <source>
        <dbReference type="ARBA" id="ARBA00022803"/>
    </source>
</evidence>
<feature type="coiled-coil region" evidence="9">
    <location>
        <begin position="418"/>
        <end position="557"/>
    </location>
</feature>
<comment type="subunit">
    <text evidence="2">Directly interacts with tubulin-gamma; this interaction determines centrosomal localization.</text>
</comment>
<comment type="subcellular location">
    <subcellularLocation>
        <location evidence="1">Cytoplasm</location>
        <location evidence="1">Cytoskeleton</location>
        <location evidence="1">Microtubule organizing center</location>
        <location evidence="1">Centrosome</location>
    </subcellularLocation>
</comment>
<evidence type="ECO:0000256" key="9">
    <source>
        <dbReference type="SAM" id="Coils"/>
    </source>
</evidence>
<comment type="function">
    <text evidence="8">Plays a role in the organization of both preexisting and nascent microtubules in interphase cells. During mitosis, required for the organization and orientation of the mitotic spindle.</text>
</comment>
<dbReference type="AlphaFoldDB" id="A0A1V9ZHE8"/>
<dbReference type="OrthoDB" id="2020926at2759"/>
<feature type="compositionally biased region" description="Low complexity" evidence="10">
    <location>
        <begin position="163"/>
        <end position="172"/>
    </location>
</feature>
<keyword evidence="6 9" id="KW-0175">Coiled coil</keyword>
<dbReference type="GO" id="GO:0043015">
    <property type="term" value="F:gamma-tubulin binding"/>
    <property type="evidence" value="ECO:0007669"/>
    <property type="project" value="InterPro"/>
</dbReference>
<gene>
    <name evidence="11" type="ORF">ACHHYP_12345</name>
</gene>
<comment type="caution">
    <text evidence="11">The sequence shown here is derived from an EMBL/GenBank/DDBJ whole genome shotgun (WGS) entry which is preliminary data.</text>
</comment>
<reference evidence="11 12" key="1">
    <citation type="journal article" date="2014" name="Genome Biol. Evol.">
        <title>The secreted proteins of Achlya hypogyna and Thraustotheca clavata identify the ancestral oomycete secretome and reveal gene acquisitions by horizontal gene transfer.</title>
        <authorList>
            <person name="Misner I."/>
            <person name="Blouin N."/>
            <person name="Leonard G."/>
            <person name="Richards T.A."/>
            <person name="Lane C.E."/>
        </authorList>
    </citation>
    <scope>NUCLEOTIDE SEQUENCE [LARGE SCALE GENOMIC DNA]</scope>
    <source>
        <strain evidence="11 12">ATCC 48635</strain>
    </source>
</reference>
<evidence type="ECO:0000256" key="3">
    <source>
        <dbReference type="ARBA" id="ARBA00018408"/>
    </source>
</evidence>
<evidence type="ECO:0000256" key="1">
    <source>
        <dbReference type="ARBA" id="ARBA00004300"/>
    </source>
</evidence>
<evidence type="ECO:0000256" key="7">
    <source>
        <dbReference type="ARBA" id="ARBA00023212"/>
    </source>
</evidence>
<keyword evidence="4" id="KW-0963">Cytoplasm</keyword>
<protein>
    <recommendedName>
        <fullName evidence="3">Centrosomal protein of 70 kDa</fullName>
    </recommendedName>
</protein>
<keyword evidence="7" id="KW-0206">Cytoskeleton</keyword>
<evidence type="ECO:0000313" key="11">
    <source>
        <dbReference type="EMBL" id="OQR97250.1"/>
    </source>
</evidence>
<evidence type="ECO:0000313" key="12">
    <source>
        <dbReference type="Proteomes" id="UP000243579"/>
    </source>
</evidence>
<dbReference type="EMBL" id="JNBR01000120">
    <property type="protein sequence ID" value="OQR97250.1"/>
    <property type="molecule type" value="Genomic_DNA"/>
</dbReference>
<evidence type="ECO:0000256" key="10">
    <source>
        <dbReference type="SAM" id="MobiDB-lite"/>
    </source>
</evidence>
<proteinExistence type="predicted"/>
<feature type="coiled-coil region" evidence="9">
    <location>
        <begin position="297"/>
        <end position="345"/>
    </location>
</feature>
<feature type="region of interest" description="Disordered" evidence="10">
    <location>
        <begin position="110"/>
        <end position="238"/>
    </location>
</feature>
<dbReference type="GO" id="GO:0060271">
    <property type="term" value="P:cilium assembly"/>
    <property type="evidence" value="ECO:0007669"/>
    <property type="project" value="InterPro"/>
</dbReference>
<dbReference type="Proteomes" id="UP000243579">
    <property type="component" value="Unassembled WGS sequence"/>
</dbReference>
<keyword evidence="5" id="KW-0802">TPR repeat</keyword>